<dbReference type="InterPro" id="IPR040286">
    <property type="entry name" value="At3g25440-like"/>
</dbReference>
<proteinExistence type="predicted"/>
<keyword evidence="3" id="KW-1185">Reference proteome</keyword>
<reference evidence="2" key="1">
    <citation type="submission" date="2023-05" db="EMBL/GenBank/DDBJ databases">
        <title>Genome and transcriptome analyses reveal genes involved in the formation of fine ridges on petal epidermal cells in Hibiscus trionum.</title>
        <authorList>
            <person name="Koshimizu S."/>
            <person name="Masuda S."/>
            <person name="Ishii T."/>
            <person name="Shirasu K."/>
            <person name="Hoshino A."/>
            <person name="Arita M."/>
        </authorList>
    </citation>
    <scope>NUCLEOTIDE SEQUENCE</scope>
    <source>
        <strain evidence="2">Hamamatsu line</strain>
    </source>
</reference>
<dbReference type="AlphaFoldDB" id="A0A9W7GXE3"/>
<dbReference type="Proteomes" id="UP001165190">
    <property type="component" value="Unassembled WGS sequence"/>
</dbReference>
<dbReference type="PANTHER" id="PTHR31426">
    <property type="entry name" value="GROUP II INTRON SPLICING FACTOR CRS1-LIKE"/>
    <property type="match status" value="1"/>
</dbReference>
<accession>A0A9W7GXE3</accession>
<feature type="compositionally biased region" description="Acidic residues" evidence="1">
    <location>
        <begin position="131"/>
        <end position="151"/>
    </location>
</feature>
<evidence type="ECO:0000256" key="1">
    <source>
        <dbReference type="SAM" id="MobiDB-lite"/>
    </source>
</evidence>
<dbReference type="PANTHER" id="PTHR31426:SF5">
    <property type="entry name" value="OS04G0492900 PROTEIN"/>
    <property type="match status" value="1"/>
</dbReference>
<dbReference type="OrthoDB" id="1109414at2759"/>
<name>A0A9W7GXE3_HIBTR</name>
<dbReference type="EMBL" id="BSYR01000004">
    <property type="protein sequence ID" value="GMI66338.1"/>
    <property type="molecule type" value="Genomic_DNA"/>
</dbReference>
<sequence>MFSCISSMLLFELPFGRMSERGLAMSLVFILNRLYSPSHQFLFIFAAQALDKGKYMKYIPKLEQDLELLRAQATNNTNPKQHVPNTNNLNVDSGKVLSMRLEGSNKLEEILDESKELSKNESKTDLLMASDSEDLPDIFETESDTEAEEREEQPVFLDDFGKFPGESDGEPKDFEDHLRQISMDSKVPTTSEEDVNTPNFDEVDRIFLRAASLLKKKKR</sequence>
<gene>
    <name evidence="2" type="ORF">HRI_000303100</name>
</gene>
<evidence type="ECO:0000313" key="2">
    <source>
        <dbReference type="EMBL" id="GMI66338.1"/>
    </source>
</evidence>
<evidence type="ECO:0000313" key="3">
    <source>
        <dbReference type="Proteomes" id="UP001165190"/>
    </source>
</evidence>
<comment type="caution">
    <text evidence="2">The sequence shown here is derived from an EMBL/GenBank/DDBJ whole genome shotgun (WGS) entry which is preliminary data.</text>
</comment>
<organism evidence="2 3">
    <name type="scientific">Hibiscus trionum</name>
    <name type="common">Flower of an hour</name>
    <dbReference type="NCBI Taxonomy" id="183268"/>
    <lineage>
        <taxon>Eukaryota</taxon>
        <taxon>Viridiplantae</taxon>
        <taxon>Streptophyta</taxon>
        <taxon>Embryophyta</taxon>
        <taxon>Tracheophyta</taxon>
        <taxon>Spermatophyta</taxon>
        <taxon>Magnoliopsida</taxon>
        <taxon>eudicotyledons</taxon>
        <taxon>Gunneridae</taxon>
        <taxon>Pentapetalae</taxon>
        <taxon>rosids</taxon>
        <taxon>malvids</taxon>
        <taxon>Malvales</taxon>
        <taxon>Malvaceae</taxon>
        <taxon>Malvoideae</taxon>
        <taxon>Hibiscus</taxon>
    </lineage>
</organism>
<feature type="compositionally biased region" description="Basic and acidic residues" evidence="1">
    <location>
        <begin position="114"/>
        <end position="124"/>
    </location>
</feature>
<protein>
    <submittedName>
        <fullName evidence="2">Uncharacterized protein</fullName>
    </submittedName>
</protein>
<feature type="region of interest" description="Disordered" evidence="1">
    <location>
        <begin position="114"/>
        <end position="177"/>
    </location>
</feature>